<dbReference type="PANTHER" id="PTHR23513">
    <property type="entry name" value="INTEGRAL MEMBRANE EFFLUX PROTEIN-RELATED"/>
    <property type="match status" value="1"/>
</dbReference>
<dbReference type="Gene3D" id="1.20.1250.20">
    <property type="entry name" value="MFS general substrate transporter like domains"/>
    <property type="match status" value="1"/>
</dbReference>
<feature type="transmembrane region" description="Helical" evidence="8">
    <location>
        <begin position="304"/>
        <end position="323"/>
    </location>
</feature>
<keyword evidence="6 8" id="KW-0472">Membrane</keyword>
<dbReference type="EMBL" id="BNBO01000029">
    <property type="protein sequence ID" value="GHH76505.1"/>
    <property type="molecule type" value="Genomic_DNA"/>
</dbReference>
<dbReference type="InterPro" id="IPR036259">
    <property type="entry name" value="MFS_trans_sf"/>
</dbReference>
<gene>
    <name evidence="10" type="ORF">GCM10018781_47850</name>
</gene>
<reference evidence="10" key="1">
    <citation type="journal article" date="2014" name="Int. J. Syst. Evol. Microbiol.">
        <title>Complete genome sequence of Corynebacterium casei LMG S-19264T (=DSM 44701T), isolated from a smear-ripened cheese.</title>
        <authorList>
            <consortium name="US DOE Joint Genome Institute (JGI-PGF)"/>
            <person name="Walter F."/>
            <person name="Albersmeier A."/>
            <person name="Kalinowski J."/>
            <person name="Ruckert C."/>
        </authorList>
    </citation>
    <scope>NUCLEOTIDE SEQUENCE</scope>
    <source>
        <strain evidence="10">JCM 4646</strain>
    </source>
</reference>
<dbReference type="AlphaFoldDB" id="A0A919G1U4"/>
<feature type="transmembrane region" description="Helical" evidence="8">
    <location>
        <begin position="372"/>
        <end position="405"/>
    </location>
</feature>
<dbReference type="InterPro" id="IPR020846">
    <property type="entry name" value="MFS_dom"/>
</dbReference>
<proteinExistence type="predicted"/>
<organism evidence="10 11">
    <name type="scientific">Kitasatospora indigofera</name>
    <dbReference type="NCBI Taxonomy" id="67307"/>
    <lineage>
        <taxon>Bacteria</taxon>
        <taxon>Bacillati</taxon>
        <taxon>Actinomycetota</taxon>
        <taxon>Actinomycetes</taxon>
        <taxon>Kitasatosporales</taxon>
        <taxon>Streptomycetaceae</taxon>
        <taxon>Kitasatospora</taxon>
    </lineage>
</organism>
<feature type="transmembrane region" description="Helical" evidence="8">
    <location>
        <begin position="109"/>
        <end position="128"/>
    </location>
</feature>
<feature type="transmembrane region" description="Helical" evidence="8">
    <location>
        <begin position="277"/>
        <end position="297"/>
    </location>
</feature>
<dbReference type="PANTHER" id="PTHR23513:SF9">
    <property type="entry name" value="ENTEROBACTIN EXPORTER ENTS"/>
    <property type="match status" value="1"/>
</dbReference>
<evidence type="ECO:0000256" key="8">
    <source>
        <dbReference type="SAM" id="Phobius"/>
    </source>
</evidence>
<keyword evidence="4 8" id="KW-0812">Transmembrane</keyword>
<keyword evidence="2" id="KW-0813">Transport</keyword>
<feature type="region of interest" description="Disordered" evidence="7">
    <location>
        <begin position="424"/>
        <end position="479"/>
    </location>
</feature>
<dbReference type="SUPFAM" id="SSF103473">
    <property type="entry name" value="MFS general substrate transporter"/>
    <property type="match status" value="1"/>
</dbReference>
<evidence type="ECO:0000256" key="2">
    <source>
        <dbReference type="ARBA" id="ARBA00022448"/>
    </source>
</evidence>
<feature type="transmembrane region" description="Helical" evidence="8">
    <location>
        <begin position="182"/>
        <end position="200"/>
    </location>
</feature>
<keyword evidence="5 8" id="KW-1133">Transmembrane helix</keyword>
<evidence type="ECO:0000313" key="11">
    <source>
        <dbReference type="Proteomes" id="UP000617734"/>
    </source>
</evidence>
<evidence type="ECO:0000256" key="7">
    <source>
        <dbReference type="SAM" id="MobiDB-lite"/>
    </source>
</evidence>
<protein>
    <submittedName>
        <fullName evidence="10">MFS transporter</fullName>
    </submittedName>
</protein>
<feature type="transmembrane region" description="Helical" evidence="8">
    <location>
        <begin position="329"/>
        <end position="351"/>
    </location>
</feature>
<comment type="subcellular location">
    <subcellularLocation>
        <location evidence="1">Cell inner membrane</location>
        <topology evidence="1">Multi-pass membrane protein</topology>
    </subcellularLocation>
</comment>
<feature type="transmembrane region" description="Helical" evidence="8">
    <location>
        <begin position="238"/>
        <end position="265"/>
    </location>
</feature>
<evidence type="ECO:0000256" key="3">
    <source>
        <dbReference type="ARBA" id="ARBA00022475"/>
    </source>
</evidence>
<feature type="domain" description="Major facilitator superfamily (MFS) profile" evidence="9">
    <location>
        <begin position="239"/>
        <end position="479"/>
    </location>
</feature>
<keyword evidence="3" id="KW-1003">Cell membrane</keyword>
<dbReference type="PROSITE" id="PS50850">
    <property type="entry name" value="MFS"/>
    <property type="match status" value="1"/>
</dbReference>
<dbReference type="Pfam" id="PF05977">
    <property type="entry name" value="MFS_3"/>
    <property type="match status" value="1"/>
</dbReference>
<evidence type="ECO:0000259" key="9">
    <source>
        <dbReference type="PROSITE" id="PS50850"/>
    </source>
</evidence>
<accession>A0A919G1U4</accession>
<dbReference type="GO" id="GO:0005886">
    <property type="term" value="C:plasma membrane"/>
    <property type="evidence" value="ECO:0007669"/>
    <property type="project" value="UniProtKB-SubCell"/>
</dbReference>
<comment type="caution">
    <text evidence="10">The sequence shown here is derived from an EMBL/GenBank/DDBJ whole genome shotgun (WGS) entry which is preliminary data.</text>
</comment>
<dbReference type="GeneID" id="95355159"/>
<dbReference type="GO" id="GO:0022857">
    <property type="term" value="F:transmembrane transporter activity"/>
    <property type="evidence" value="ECO:0007669"/>
    <property type="project" value="InterPro"/>
</dbReference>
<evidence type="ECO:0000256" key="4">
    <source>
        <dbReference type="ARBA" id="ARBA00022692"/>
    </source>
</evidence>
<dbReference type="Proteomes" id="UP000617734">
    <property type="component" value="Unassembled WGS sequence"/>
</dbReference>
<evidence type="ECO:0000313" key="10">
    <source>
        <dbReference type="EMBL" id="GHH76505.1"/>
    </source>
</evidence>
<dbReference type="InterPro" id="IPR010290">
    <property type="entry name" value="TM_effector"/>
</dbReference>
<sequence>MSGGAPAVAGIPGRGRTRPLAGLLAALAVSLTGTRVSAIALPWFVLATTGSATRTGLVAFCEMTPYVLVKAFSGPVVDRLGPRVVSWSTDAVSAVAVGLVPLLHSQGLLSFWALLGLVAVVGAVRGPGDLAKEVMIPEAAERSRVPLERATGLSGVTERLASTIGPAAGGALVALLGPMSGLVVNAVAFGLGSVIIAIALPKGMGRATDLPPAPEGEPEPGYWRRFGEGFTFLRGEPLLLAVIVMVGVTNVLDAGFMTVLVPVWAKESGQGPAGIGLVSSAFGIAAVAGSLIAAAVAHRMRRRVVFFAGFLLAGAPRFLVLAFGSPMWVVLAVFAVGGFGSGFLNPILGAISFERVPARLLGRVRALGDSLAWAGIPFGGLIAGAAVTAVGLAPALLVAGTAYFLTTNLTGLRPEWREMDRLRGRGRAADPATDEGAVTAAGLGPAAAPAPGEVTGAGADPGVPPGRAAGTAAPAAPAG</sequence>
<reference evidence="10" key="2">
    <citation type="submission" date="2020-09" db="EMBL/GenBank/DDBJ databases">
        <authorList>
            <person name="Sun Q."/>
            <person name="Ohkuma M."/>
        </authorList>
    </citation>
    <scope>NUCLEOTIDE SEQUENCE</scope>
    <source>
        <strain evidence="10">JCM 4646</strain>
    </source>
</reference>
<evidence type="ECO:0000256" key="5">
    <source>
        <dbReference type="ARBA" id="ARBA00022989"/>
    </source>
</evidence>
<evidence type="ECO:0000256" key="1">
    <source>
        <dbReference type="ARBA" id="ARBA00004429"/>
    </source>
</evidence>
<dbReference type="RefSeq" id="WP_190212944.1">
    <property type="nucleotide sequence ID" value="NZ_BNBO01000029.1"/>
</dbReference>
<name>A0A919G1U4_9ACTN</name>
<keyword evidence="11" id="KW-1185">Reference proteome</keyword>
<feature type="compositionally biased region" description="Low complexity" evidence="7">
    <location>
        <begin position="465"/>
        <end position="479"/>
    </location>
</feature>
<dbReference type="CDD" id="cd06173">
    <property type="entry name" value="MFS_MefA_like"/>
    <property type="match status" value="1"/>
</dbReference>
<feature type="compositionally biased region" description="Low complexity" evidence="7">
    <location>
        <begin position="436"/>
        <end position="458"/>
    </location>
</feature>
<evidence type="ECO:0000256" key="6">
    <source>
        <dbReference type="ARBA" id="ARBA00023136"/>
    </source>
</evidence>